<keyword evidence="1" id="KW-0812">Transmembrane</keyword>
<dbReference type="OrthoDB" id="196103at2759"/>
<feature type="transmembrane region" description="Helical" evidence="1">
    <location>
        <begin position="156"/>
        <end position="175"/>
    </location>
</feature>
<feature type="transmembrane region" description="Helical" evidence="1">
    <location>
        <begin position="42"/>
        <end position="62"/>
    </location>
</feature>
<sequence>MYRSHSSIYERAAEIINAFGYSISRVATLVIVLAYPGEKWKARALAVFLILEYLSAAIGDLIAVNHPDSESGRYSGAIVFLCFSCVAPLAAMFIAPSQNIVRNSGVYLLTPSTSLTNEIRETIGIFANRYMLLLIPYMFIYPMLFGSTFVQLPDMRLMVLFDFGKVLVIFLGQMLDIKWAGRRTRGIVGLAVVSVVFLASFGTVAASQYFHYDFSGSDPSWSYEQQKEYKISQIIIQGYPIISGATFFAGMASGLIELYGYWVMGTLTNDLKSSARFVGIYHSIMALGGFIGFQIVEHNPDKNKPMTTALFVGSALTLVSFVLVFFVVCRITETNDWSLAKIEGDSSDDISAEPENNLSPVGISDIKYQHKAIEAYSM</sequence>
<evidence type="ECO:0000313" key="3">
    <source>
        <dbReference type="Proteomes" id="UP001149813"/>
    </source>
</evidence>
<organism evidence="2 3">
    <name type="scientific">Coemansia erecta</name>
    <dbReference type="NCBI Taxonomy" id="147472"/>
    <lineage>
        <taxon>Eukaryota</taxon>
        <taxon>Fungi</taxon>
        <taxon>Fungi incertae sedis</taxon>
        <taxon>Zoopagomycota</taxon>
        <taxon>Kickxellomycotina</taxon>
        <taxon>Kickxellomycetes</taxon>
        <taxon>Kickxellales</taxon>
        <taxon>Kickxellaceae</taxon>
        <taxon>Coemansia</taxon>
    </lineage>
</organism>
<feature type="transmembrane region" description="Helical" evidence="1">
    <location>
        <begin position="277"/>
        <end position="296"/>
    </location>
</feature>
<feature type="transmembrane region" description="Helical" evidence="1">
    <location>
        <begin position="187"/>
        <end position="211"/>
    </location>
</feature>
<feature type="transmembrane region" description="Helical" evidence="1">
    <location>
        <begin position="74"/>
        <end position="95"/>
    </location>
</feature>
<feature type="transmembrane region" description="Helical" evidence="1">
    <location>
        <begin position="130"/>
        <end position="150"/>
    </location>
</feature>
<protein>
    <submittedName>
        <fullName evidence="2">Uncharacterized protein</fullName>
    </submittedName>
</protein>
<accession>A0A9W7XVX8</accession>
<proteinExistence type="predicted"/>
<comment type="caution">
    <text evidence="2">The sequence shown here is derived from an EMBL/GenBank/DDBJ whole genome shotgun (WGS) entry which is preliminary data.</text>
</comment>
<evidence type="ECO:0000256" key="1">
    <source>
        <dbReference type="SAM" id="Phobius"/>
    </source>
</evidence>
<dbReference type="Proteomes" id="UP001149813">
    <property type="component" value="Unassembled WGS sequence"/>
</dbReference>
<keyword evidence="1" id="KW-1133">Transmembrane helix</keyword>
<feature type="transmembrane region" description="Helical" evidence="1">
    <location>
        <begin position="15"/>
        <end position="35"/>
    </location>
</feature>
<evidence type="ECO:0000313" key="2">
    <source>
        <dbReference type="EMBL" id="KAJ1719479.1"/>
    </source>
</evidence>
<feature type="transmembrane region" description="Helical" evidence="1">
    <location>
        <begin position="308"/>
        <end position="329"/>
    </location>
</feature>
<reference evidence="2" key="1">
    <citation type="submission" date="2022-07" db="EMBL/GenBank/DDBJ databases">
        <title>Phylogenomic reconstructions and comparative analyses of Kickxellomycotina fungi.</title>
        <authorList>
            <person name="Reynolds N.K."/>
            <person name="Stajich J.E."/>
            <person name="Barry K."/>
            <person name="Grigoriev I.V."/>
            <person name="Crous P."/>
            <person name="Smith M.E."/>
        </authorList>
    </citation>
    <scope>NUCLEOTIDE SEQUENCE</scope>
    <source>
        <strain evidence="2">NBRC 32514</strain>
    </source>
</reference>
<dbReference type="AlphaFoldDB" id="A0A9W7XVX8"/>
<dbReference type="InterPro" id="IPR036259">
    <property type="entry name" value="MFS_trans_sf"/>
</dbReference>
<gene>
    <name evidence="2" type="ORF">LPJ53_005767</name>
</gene>
<keyword evidence="3" id="KW-1185">Reference proteome</keyword>
<dbReference type="SUPFAM" id="SSF103473">
    <property type="entry name" value="MFS general substrate transporter"/>
    <property type="match status" value="1"/>
</dbReference>
<name>A0A9W7XVX8_9FUNG</name>
<keyword evidence="1" id="KW-0472">Membrane</keyword>
<feature type="transmembrane region" description="Helical" evidence="1">
    <location>
        <begin position="231"/>
        <end position="256"/>
    </location>
</feature>
<dbReference type="EMBL" id="JANBOJ010000393">
    <property type="protein sequence ID" value="KAJ1719479.1"/>
    <property type="molecule type" value="Genomic_DNA"/>
</dbReference>